<dbReference type="InterPro" id="IPR001128">
    <property type="entry name" value="Cyt_P450"/>
</dbReference>
<keyword evidence="2" id="KW-0479">Metal-binding</keyword>
<proteinExistence type="inferred from homology"/>
<name>A0ABN8PNL9_9CNID</name>
<comment type="similarity">
    <text evidence="1 2">Belongs to the cytochrome P450 family.</text>
</comment>
<evidence type="ECO:0000313" key="4">
    <source>
        <dbReference type="Proteomes" id="UP001159405"/>
    </source>
</evidence>
<dbReference type="PRINTS" id="PR00463">
    <property type="entry name" value="EP450I"/>
</dbReference>
<evidence type="ECO:0000256" key="1">
    <source>
        <dbReference type="ARBA" id="ARBA00010617"/>
    </source>
</evidence>
<dbReference type="EMBL" id="CALNXK010000081">
    <property type="protein sequence ID" value="CAH3147557.1"/>
    <property type="molecule type" value="Genomic_DNA"/>
</dbReference>
<dbReference type="InterPro" id="IPR036396">
    <property type="entry name" value="Cyt_P450_sf"/>
</dbReference>
<dbReference type="PANTHER" id="PTHR24291:SF175">
    <property type="entry name" value="CYTOCHROME P450"/>
    <property type="match status" value="1"/>
</dbReference>
<keyword evidence="4" id="KW-1185">Reference proteome</keyword>
<keyword evidence="2" id="KW-0408">Iron</keyword>
<dbReference type="InterPro" id="IPR050196">
    <property type="entry name" value="Cytochrome_P450_Monoox"/>
</dbReference>
<accession>A0ABN8PNL9</accession>
<gene>
    <name evidence="3" type="ORF">PLOB_00046152</name>
</gene>
<protein>
    <recommendedName>
        <fullName evidence="5">Cytochrome P450</fullName>
    </recommendedName>
</protein>
<dbReference type="PRINTS" id="PR00385">
    <property type="entry name" value="P450"/>
</dbReference>
<evidence type="ECO:0008006" key="5">
    <source>
        <dbReference type="Google" id="ProtNLM"/>
    </source>
</evidence>
<keyword evidence="2" id="KW-0349">Heme</keyword>
<keyword evidence="2" id="KW-0560">Oxidoreductase</keyword>
<dbReference type="InterPro" id="IPR017972">
    <property type="entry name" value="Cyt_P450_CS"/>
</dbReference>
<dbReference type="InterPro" id="IPR002401">
    <property type="entry name" value="Cyt_P450_E_grp-I"/>
</dbReference>
<organism evidence="3 4">
    <name type="scientific">Porites lobata</name>
    <dbReference type="NCBI Taxonomy" id="104759"/>
    <lineage>
        <taxon>Eukaryota</taxon>
        <taxon>Metazoa</taxon>
        <taxon>Cnidaria</taxon>
        <taxon>Anthozoa</taxon>
        <taxon>Hexacorallia</taxon>
        <taxon>Scleractinia</taxon>
        <taxon>Fungiina</taxon>
        <taxon>Poritidae</taxon>
        <taxon>Porites</taxon>
    </lineage>
</organism>
<dbReference type="Pfam" id="PF00067">
    <property type="entry name" value="p450"/>
    <property type="match status" value="1"/>
</dbReference>
<dbReference type="Proteomes" id="UP001159405">
    <property type="component" value="Unassembled WGS sequence"/>
</dbReference>
<dbReference type="SUPFAM" id="SSF48264">
    <property type="entry name" value="Cytochrome P450"/>
    <property type="match status" value="1"/>
</dbReference>
<comment type="caution">
    <text evidence="3">The sequence shown here is derived from an EMBL/GenBank/DDBJ whole genome shotgun (WGS) entry which is preliminary data.</text>
</comment>
<evidence type="ECO:0000313" key="3">
    <source>
        <dbReference type="EMBL" id="CAH3147557.1"/>
    </source>
</evidence>
<sequence length="495" mass="56682">MFLLILVVLGIIWVLYRTFKDEFSPLRKIPYASSHVPILGHALVFLRERNHLKVLRDWSEKHGPIFRYNRGFGDTRVFLADPDLIKHVTVTNSKNYLRSPFIRKVMPSIGNGLFSSNGKDHNLQRKMIIPVFHYSNLGRMVNDFCEVSKSLVTLWTDKLSDSSEGSSEVSIQTDLAHLALDIIGRCAFGFNFNTVLSGESEISRAFSVVIKGVNFGRLMKKRLIPFYNSLPLDDNIKEQKSFEKTDETVLKIIRERRKRREEGKADSKGDLLGLLMDQRDEETSEAMDDELLRAQVFTFMLAGHETTSVSLTWTLYELARHPEMAEEIRRESQRVIPNLSDLSWEKLAEMKFLGNVIKESLRRHSPAAMVFRVAKENDVIGGYEIPKGTFVGLGVDVVHNSPKFWKDPHAFDPNRFDEKDDTHPPIHPYAFIPFSAGPRSCIGNKFALAEMKVVLISLLRQFAFEEVPGFTVTPLVRLTARPDPPMRLRIRKLNH</sequence>
<reference evidence="3 4" key="1">
    <citation type="submission" date="2022-05" db="EMBL/GenBank/DDBJ databases">
        <authorList>
            <consortium name="Genoscope - CEA"/>
            <person name="William W."/>
        </authorList>
    </citation>
    <scope>NUCLEOTIDE SEQUENCE [LARGE SCALE GENOMIC DNA]</scope>
</reference>
<evidence type="ECO:0000256" key="2">
    <source>
        <dbReference type="RuleBase" id="RU000461"/>
    </source>
</evidence>
<dbReference type="PANTHER" id="PTHR24291">
    <property type="entry name" value="CYTOCHROME P450 FAMILY 4"/>
    <property type="match status" value="1"/>
</dbReference>
<keyword evidence="2" id="KW-0503">Monooxygenase</keyword>
<dbReference type="PROSITE" id="PS00086">
    <property type="entry name" value="CYTOCHROME_P450"/>
    <property type="match status" value="1"/>
</dbReference>
<dbReference type="Gene3D" id="1.10.630.10">
    <property type="entry name" value="Cytochrome P450"/>
    <property type="match status" value="1"/>
</dbReference>